<keyword evidence="4" id="KW-1185">Reference proteome</keyword>
<dbReference type="WBParaSite" id="OFLC_0000870201-mRNA-1">
    <property type="protein sequence ID" value="OFLC_0000870201-mRNA-1"/>
    <property type="gene ID" value="OFLC_0000870201"/>
</dbReference>
<feature type="region of interest" description="Disordered" evidence="1">
    <location>
        <begin position="1"/>
        <end position="21"/>
    </location>
</feature>
<protein>
    <submittedName>
        <fullName evidence="3 5">Uncharacterized protein</fullName>
    </submittedName>
</protein>
<evidence type="ECO:0000313" key="3">
    <source>
        <dbReference type="EMBL" id="VDO56988.1"/>
    </source>
</evidence>
<dbReference type="Proteomes" id="UP000267606">
    <property type="component" value="Unassembled WGS sequence"/>
</dbReference>
<reference evidence="5" key="1">
    <citation type="submission" date="2016-06" db="UniProtKB">
        <authorList>
            <consortium name="WormBaseParasite"/>
        </authorList>
    </citation>
    <scope>IDENTIFICATION</scope>
</reference>
<proteinExistence type="predicted"/>
<organism evidence="5">
    <name type="scientific">Onchocerca flexuosa</name>
    <dbReference type="NCBI Taxonomy" id="387005"/>
    <lineage>
        <taxon>Eukaryota</taxon>
        <taxon>Metazoa</taxon>
        <taxon>Ecdysozoa</taxon>
        <taxon>Nematoda</taxon>
        <taxon>Chromadorea</taxon>
        <taxon>Rhabditida</taxon>
        <taxon>Spirurina</taxon>
        <taxon>Spiruromorpha</taxon>
        <taxon>Filarioidea</taxon>
        <taxon>Onchocercidae</taxon>
        <taxon>Onchocerca</taxon>
    </lineage>
</organism>
<gene>
    <name evidence="3" type="ORF">OFLC_LOCUS8708</name>
</gene>
<name>A0A183HMJ1_9BILA</name>
<evidence type="ECO:0000313" key="5">
    <source>
        <dbReference type="WBParaSite" id="OFLC_0000870201-mRNA-1"/>
    </source>
</evidence>
<feature type="transmembrane region" description="Helical" evidence="2">
    <location>
        <begin position="44"/>
        <end position="67"/>
    </location>
</feature>
<evidence type="ECO:0000256" key="1">
    <source>
        <dbReference type="SAM" id="MobiDB-lite"/>
    </source>
</evidence>
<evidence type="ECO:0000256" key="2">
    <source>
        <dbReference type="SAM" id="Phobius"/>
    </source>
</evidence>
<dbReference type="AlphaFoldDB" id="A0A183HMJ1"/>
<sequence>MMGGIGGGHLGDKKEHLTQLPPSSVPYQDVLGGGEVRDLSIDGLLIACFIGWLVGGWLVRCFVHLAFKSNSKDISSEDD</sequence>
<evidence type="ECO:0000313" key="4">
    <source>
        <dbReference type="Proteomes" id="UP000267606"/>
    </source>
</evidence>
<keyword evidence="2" id="KW-0472">Membrane</keyword>
<keyword evidence="2" id="KW-1133">Transmembrane helix</keyword>
<dbReference type="EMBL" id="UZAJ01010068">
    <property type="protein sequence ID" value="VDO56988.1"/>
    <property type="molecule type" value="Genomic_DNA"/>
</dbReference>
<reference evidence="3 4" key="2">
    <citation type="submission" date="2018-11" db="EMBL/GenBank/DDBJ databases">
        <authorList>
            <consortium name="Pathogen Informatics"/>
        </authorList>
    </citation>
    <scope>NUCLEOTIDE SEQUENCE [LARGE SCALE GENOMIC DNA]</scope>
</reference>
<keyword evidence="2" id="KW-0812">Transmembrane</keyword>
<accession>A0A183HMJ1</accession>